<dbReference type="EMBL" id="CAJVQB010000702">
    <property type="protein sequence ID" value="CAG8502922.1"/>
    <property type="molecule type" value="Genomic_DNA"/>
</dbReference>
<keyword evidence="2" id="KW-1185">Reference proteome</keyword>
<name>A0ABM8W1S2_GIGMA</name>
<dbReference type="CDD" id="cd21112">
    <property type="entry name" value="alphaLP-like"/>
    <property type="match status" value="1"/>
</dbReference>
<accession>A0ABM8W1S2</accession>
<protein>
    <submittedName>
        <fullName evidence="1">9228_t:CDS:1</fullName>
    </submittedName>
</protein>
<dbReference type="InterPro" id="IPR009003">
    <property type="entry name" value="Peptidase_S1_PA"/>
</dbReference>
<proteinExistence type="predicted"/>
<sequence length="323" mass="36259">LSQINPYKDFLSFDKAENSMSLSQLIYNFDQIAFHASSIRPNQTFIYTDLENNNNVLYFFDSTVNNSEFIKATEPYKPKIIYENGSPVSQNITQLRRDFNTRDLKIELLSGDGLYNNGLLCSAGFWATDRFDPNDFYMITAGHCYDERITNTEFYYAPWRFDSPTDLLIGRMVFHKTSPYDFGIINSVGKDVVPTFSVRNDVAARYRELTITDSASASSVGAHVCKSGRTSYFTCGYVLSLNGRNHDSTIGIKKDLIITDLSARHGDSGGTVLSFVSPQNLISVVVHGIIVGGGRILNAAQSIDTIFKELRENTSCCVYWLCD</sequence>
<dbReference type="Gene3D" id="2.40.10.10">
    <property type="entry name" value="Trypsin-like serine proteases"/>
    <property type="match status" value="2"/>
</dbReference>
<evidence type="ECO:0000313" key="1">
    <source>
        <dbReference type="EMBL" id="CAG8502922.1"/>
    </source>
</evidence>
<dbReference type="SUPFAM" id="SSF50494">
    <property type="entry name" value="Trypsin-like serine proteases"/>
    <property type="match status" value="1"/>
</dbReference>
<dbReference type="Proteomes" id="UP000789901">
    <property type="component" value="Unassembled WGS sequence"/>
</dbReference>
<organism evidence="1 2">
    <name type="scientific">Gigaspora margarita</name>
    <dbReference type="NCBI Taxonomy" id="4874"/>
    <lineage>
        <taxon>Eukaryota</taxon>
        <taxon>Fungi</taxon>
        <taxon>Fungi incertae sedis</taxon>
        <taxon>Mucoromycota</taxon>
        <taxon>Glomeromycotina</taxon>
        <taxon>Glomeromycetes</taxon>
        <taxon>Diversisporales</taxon>
        <taxon>Gigasporaceae</taxon>
        <taxon>Gigaspora</taxon>
    </lineage>
</organism>
<reference evidence="1 2" key="1">
    <citation type="submission" date="2021-06" db="EMBL/GenBank/DDBJ databases">
        <authorList>
            <person name="Kallberg Y."/>
            <person name="Tangrot J."/>
            <person name="Rosling A."/>
        </authorList>
    </citation>
    <scope>NUCLEOTIDE SEQUENCE [LARGE SCALE GENOMIC DNA]</scope>
    <source>
        <strain evidence="1 2">120-4 pot B 10/14</strain>
    </source>
</reference>
<dbReference type="InterPro" id="IPR043504">
    <property type="entry name" value="Peptidase_S1_PA_chymotrypsin"/>
</dbReference>
<gene>
    <name evidence="1" type="ORF">GMARGA_LOCUS2292</name>
</gene>
<evidence type="ECO:0000313" key="2">
    <source>
        <dbReference type="Proteomes" id="UP000789901"/>
    </source>
</evidence>
<feature type="non-terminal residue" evidence="1">
    <location>
        <position position="1"/>
    </location>
</feature>
<comment type="caution">
    <text evidence="1">The sequence shown here is derived from an EMBL/GenBank/DDBJ whole genome shotgun (WGS) entry which is preliminary data.</text>
</comment>